<proteinExistence type="predicted"/>
<evidence type="ECO:0000313" key="2">
    <source>
        <dbReference type="Proteomes" id="UP000299102"/>
    </source>
</evidence>
<dbReference type="AlphaFoldDB" id="A0A4C1XZM1"/>
<sequence length="87" mass="9887">MIRALNPSIMLAYDKYFLKKLLHFEKSIKLEVERKVAEESGRVSREISDASRVSQANVSFAPLLVAVSQSVIQRRVGAGIRRNRSNR</sequence>
<accession>A0A4C1XZM1</accession>
<name>A0A4C1XZM1_EUMVA</name>
<dbReference type="EMBL" id="BGZK01001030">
    <property type="protein sequence ID" value="GBP69086.1"/>
    <property type="molecule type" value="Genomic_DNA"/>
</dbReference>
<organism evidence="1 2">
    <name type="scientific">Eumeta variegata</name>
    <name type="common">Bagworm moth</name>
    <name type="synonym">Eumeta japonica</name>
    <dbReference type="NCBI Taxonomy" id="151549"/>
    <lineage>
        <taxon>Eukaryota</taxon>
        <taxon>Metazoa</taxon>
        <taxon>Ecdysozoa</taxon>
        <taxon>Arthropoda</taxon>
        <taxon>Hexapoda</taxon>
        <taxon>Insecta</taxon>
        <taxon>Pterygota</taxon>
        <taxon>Neoptera</taxon>
        <taxon>Endopterygota</taxon>
        <taxon>Lepidoptera</taxon>
        <taxon>Glossata</taxon>
        <taxon>Ditrysia</taxon>
        <taxon>Tineoidea</taxon>
        <taxon>Psychidae</taxon>
        <taxon>Oiketicinae</taxon>
        <taxon>Eumeta</taxon>
    </lineage>
</organism>
<keyword evidence="2" id="KW-1185">Reference proteome</keyword>
<dbReference type="Proteomes" id="UP000299102">
    <property type="component" value="Unassembled WGS sequence"/>
</dbReference>
<evidence type="ECO:0000313" key="1">
    <source>
        <dbReference type="EMBL" id="GBP69086.1"/>
    </source>
</evidence>
<gene>
    <name evidence="1" type="ORF">EVAR_87365_1</name>
</gene>
<protein>
    <submittedName>
        <fullName evidence="1">Uncharacterized protein</fullName>
    </submittedName>
</protein>
<comment type="caution">
    <text evidence="1">The sequence shown here is derived from an EMBL/GenBank/DDBJ whole genome shotgun (WGS) entry which is preliminary data.</text>
</comment>
<reference evidence="1 2" key="1">
    <citation type="journal article" date="2019" name="Commun. Biol.">
        <title>The bagworm genome reveals a unique fibroin gene that provides high tensile strength.</title>
        <authorList>
            <person name="Kono N."/>
            <person name="Nakamura H."/>
            <person name="Ohtoshi R."/>
            <person name="Tomita M."/>
            <person name="Numata K."/>
            <person name="Arakawa K."/>
        </authorList>
    </citation>
    <scope>NUCLEOTIDE SEQUENCE [LARGE SCALE GENOMIC DNA]</scope>
</reference>